<reference evidence="2" key="1">
    <citation type="journal article" date="2019" name="Int. J. Syst. Evol. Microbiol.">
        <title>The Global Catalogue of Microorganisms (GCM) 10K type strain sequencing project: providing services to taxonomists for standard genome sequencing and annotation.</title>
        <authorList>
            <consortium name="The Broad Institute Genomics Platform"/>
            <consortium name="The Broad Institute Genome Sequencing Center for Infectious Disease"/>
            <person name="Wu L."/>
            <person name="Ma J."/>
        </authorList>
    </citation>
    <scope>NUCLEOTIDE SEQUENCE [LARGE SCALE GENOMIC DNA]</scope>
    <source>
        <strain evidence="2">KCTC 52231</strain>
    </source>
</reference>
<gene>
    <name evidence="1" type="ORF">ACFOHV_19205</name>
</gene>
<evidence type="ECO:0000313" key="2">
    <source>
        <dbReference type="Proteomes" id="UP001595647"/>
    </source>
</evidence>
<keyword evidence="2" id="KW-1185">Reference proteome</keyword>
<dbReference type="RefSeq" id="WP_182304392.1">
    <property type="nucleotide sequence ID" value="NZ_CP059896.1"/>
</dbReference>
<name>A0ABV7I489_9HYPH</name>
<sequence length="211" mass="23509">MAYELTPQDHQVVWAFGDLVMGRVDLPGAILKRNLDAGAIYDLYILLQEAEKQSSDAIVRLGCEPRSSSAKLAAAKEARVTRIGRILCGYLQSEESFDAISSRHHLSARDRELTVALLVDRHRRIGRALRTMFDVSRANEKLDLQNSYQASAAVDVNFAERRRLARNANHVAKLKGGRGLQLRTIMKKFNLSVDDALAVVGRGRDGRPARD</sequence>
<dbReference type="EMBL" id="JBHRTG010000019">
    <property type="protein sequence ID" value="MFC3165415.1"/>
    <property type="molecule type" value="Genomic_DNA"/>
</dbReference>
<comment type="caution">
    <text evidence="1">The sequence shown here is derived from an EMBL/GenBank/DDBJ whole genome shotgun (WGS) entry which is preliminary data.</text>
</comment>
<dbReference type="Proteomes" id="UP001595647">
    <property type="component" value="Unassembled WGS sequence"/>
</dbReference>
<evidence type="ECO:0000313" key="1">
    <source>
        <dbReference type="EMBL" id="MFC3165415.1"/>
    </source>
</evidence>
<organism evidence="1 2">
    <name type="scientific">Ciceribacter thiooxidans</name>
    <dbReference type="NCBI Taxonomy" id="1969821"/>
    <lineage>
        <taxon>Bacteria</taxon>
        <taxon>Pseudomonadati</taxon>
        <taxon>Pseudomonadota</taxon>
        <taxon>Alphaproteobacteria</taxon>
        <taxon>Hyphomicrobiales</taxon>
        <taxon>Rhizobiaceae</taxon>
        <taxon>Ciceribacter</taxon>
    </lineage>
</organism>
<protein>
    <submittedName>
        <fullName evidence="1">Uncharacterized protein</fullName>
    </submittedName>
</protein>
<proteinExistence type="predicted"/>
<accession>A0ABV7I489</accession>